<dbReference type="AlphaFoldDB" id="A0A1H2LGF2"/>
<sequence length="608" mass="66169">MTTRPEGLRSRSDLQTAVRTWCSALLPKFSPGSARVRLGHTGASFDDAAAELEGFARPLWALAPLAAGGGAFDGWDRYREGLVNGTNPTHPEYWGPVTGTDQRMVEMAAIGFGLTMVPHELWNPLSGAERDRVADWLLRINDHPVVHNNWQFFRVLVNLGLARVGARHDTAKMHEALDIIETFAVDAGWYHDGPSGHGDWYIPWAMHFYGLIYARIAGDDDPARAGRFRDRAVAFAADHAHWFAADGSALPYGRSLTYRFAQSGFWGALAFADVEALPWGVVKGLALRNVRWWMRRPIFAPDGTLTLGYGYPNLHMTERYNSPGSPYWALKAAIPLAAPAGHPFWAAEEQPLPELAEVHPLPPAGMVVYRSPDSSHVVALVNGQTTGSLKHAAEKYAKFAYSTRFGFSVPAANHELAATAADSMLAISDDGKHYRVREDVHDASVAGSVLRSRWTPYEDVEIETWLTAVPPWHLRVHHVRTGRRLSTAEGGFATSRPDGTPAELDDAGPRHAVVRGAAGPSGIVDLTGTRAGQVISAEPNTNLLLPRTAIPTLVADLDPGEHWLSCAVLADPLPDPFEIAWAAGPPELTMIPGLPDQSSPGHRATSKS</sequence>
<proteinExistence type="predicted"/>
<protein>
    <recommendedName>
        <fullName evidence="5">DUF2264 domain-containing protein</fullName>
    </recommendedName>
</protein>
<dbReference type="InterPro" id="IPR016624">
    <property type="entry name" value="UCP014753"/>
</dbReference>
<dbReference type="RefSeq" id="WP_160312764.1">
    <property type="nucleotide sequence ID" value="NZ_KQ061245.1"/>
</dbReference>
<dbReference type="Pfam" id="PF10022">
    <property type="entry name" value="DUF2264"/>
    <property type="match status" value="1"/>
</dbReference>
<evidence type="ECO:0000313" key="3">
    <source>
        <dbReference type="EMBL" id="SDU79922.1"/>
    </source>
</evidence>
<evidence type="ECO:0008006" key="5">
    <source>
        <dbReference type="Google" id="ProtNLM"/>
    </source>
</evidence>
<feature type="domain" description="DUF2264" evidence="2">
    <location>
        <begin position="358"/>
        <end position="574"/>
    </location>
</feature>
<feature type="domain" description="DUF2264" evidence="1">
    <location>
        <begin position="10"/>
        <end position="352"/>
    </location>
</feature>
<dbReference type="EMBL" id="LT629791">
    <property type="protein sequence ID" value="SDU79922.1"/>
    <property type="molecule type" value="Genomic_DNA"/>
</dbReference>
<dbReference type="InterPro" id="IPR049349">
    <property type="entry name" value="DUF2264_N"/>
</dbReference>
<dbReference type="PIRSF" id="PIRSF014753">
    <property type="entry name" value="UCP014753"/>
    <property type="match status" value="1"/>
</dbReference>
<dbReference type="PANTHER" id="PTHR35339:SF4">
    <property type="entry name" value="LINALOOL DEHYDRATASE_ISOMERASE DOMAIN-CONTAINING PROTEIN"/>
    <property type="match status" value="1"/>
</dbReference>
<accession>A0A1H2LGF2</accession>
<dbReference type="PANTHER" id="PTHR35339">
    <property type="entry name" value="LINALOOL DEHYDRATASE_ISOMERASE DOMAIN-CONTAINING PROTEIN"/>
    <property type="match status" value="1"/>
</dbReference>
<gene>
    <name evidence="3" type="ORF">SAMN04488563_6088</name>
</gene>
<evidence type="ECO:0000313" key="4">
    <source>
        <dbReference type="Proteomes" id="UP000182977"/>
    </source>
</evidence>
<keyword evidence="4" id="KW-1185">Reference proteome</keyword>
<dbReference type="Proteomes" id="UP000182977">
    <property type="component" value="Chromosome I"/>
</dbReference>
<name>A0A1H2LGF2_9ACTN</name>
<reference evidence="4" key="1">
    <citation type="submission" date="2016-10" db="EMBL/GenBank/DDBJ databases">
        <authorList>
            <person name="Varghese N."/>
            <person name="Submissions S."/>
        </authorList>
    </citation>
    <scope>NUCLEOTIDE SEQUENCE [LARGE SCALE GENOMIC DNA]</scope>
    <source>
        <strain evidence="4">DSM 45079</strain>
    </source>
</reference>
<dbReference type="Pfam" id="PF20938">
    <property type="entry name" value="DUF2264_C"/>
    <property type="match status" value="1"/>
</dbReference>
<dbReference type="STRING" id="419479.SAMN04488563_6088"/>
<dbReference type="InterPro" id="IPR049237">
    <property type="entry name" value="DUF2264_C"/>
</dbReference>
<organism evidence="3 4">
    <name type="scientific">Jiangella alkaliphila</name>
    <dbReference type="NCBI Taxonomy" id="419479"/>
    <lineage>
        <taxon>Bacteria</taxon>
        <taxon>Bacillati</taxon>
        <taxon>Actinomycetota</taxon>
        <taxon>Actinomycetes</taxon>
        <taxon>Jiangellales</taxon>
        <taxon>Jiangellaceae</taxon>
        <taxon>Jiangella</taxon>
    </lineage>
</organism>
<evidence type="ECO:0000259" key="2">
    <source>
        <dbReference type="Pfam" id="PF20938"/>
    </source>
</evidence>
<evidence type="ECO:0000259" key="1">
    <source>
        <dbReference type="Pfam" id="PF10022"/>
    </source>
</evidence>
<dbReference type="OrthoDB" id="9813465at2"/>